<sequence>MNIDFSFVDSPEFISFAKKHAAANPTQLRLKAFKGLPFDKNIAITQIACRKKAVKKIPELANRIVYPAEVSIEQCTSEILAKFHASLFENCTSVADLTCGLGIDSYYISQVAGKVASLEANPEIANAATFNFHRLGRHNIDVRHCRAQDFLETSCDTFSAMFADPSRRTANDSHSRILAIRDTMPDIATLLPKIKDKAKFIIVKASPMADVSQTVKDFPEISDVWILAVRNECKELLFKIDFQSEIAAPPVIHTLNFELDCIQKFSFRHNASTAKQPVRNPQHGDILIVPNAAIMKSGAFDALAASFHLPAIAANSHLFLSERRQAQEFPGKQYAIRNIFTLSKAHIREIRDTIGKASISCRNFPLSPDELRQRLKIDDGGEYHIFATTTFENDKILILCNRLSV</sequence>
<evidence type="ECO:0000313" key="3">
    <source>
        <dbReference type="EMBL" id="HIU38482.1"/>
    </source>
</evidence>
<dbReference type="GO" id="GO:0008168">
    <property type="term" value="F:methyltransferase activity"/>
    <property type="evidence" value="ECO:0007669"/>
    <property type="project" value="UniProtKB-KW"/>
</dbReference>
<keyword evidence="3" id="KW-0489">Methyltransferase</keyword>
<dbReference type="InterPro" id="IPR041497">
    <property type="entry name" value="Thump-like"/>
</dbReference>
<gene>
    <name evidence="3" type="ORF">IAD18_02305</name>
</gene>
<dbReference type="Pfam" id="PF18096">
    <property type="entry name" value="Thump_like"/>
    <property type="match status" value="1"/>
</dbReference>
<feature type="domain" description="THUMP-like" evidence="1">
    <location>
        <begin position="331"/>
        <end position="402"/>
    </location>
</feature>
<proteinExistence type="predicted"/>
<name>A0A9D1ILW2_9BACT</name>
<feature type="domain" description="PG-1098 ferredoxin-like" evidence="2">
    <location>
        <begin position="287"/>
        <end position="325"/>
    </location>
</feature>
<evidence type="ECO:0000259" key="2">
    <source>
        <dbReference type="Pfam" id="PF22013"/>
    </source>
</evidence>
<evidence type="ECO:0000259" key="1">
    <source>
        <dbReference type="Pfam" id="PF18096"/>
    </source>
</evidence>
<dbReference type="InterPro" id="IPR054168">
    <property type="entry name" value="PG_1098_Fer"/>
</dbReference>
<dbReference type="Pfam" id="PF22013">
    <property type="entry name" value="PG_1098_Fer"/>
    <property type="match status" value="1"/>
</dbReference>
<comment type="caution">
    <text evidence="3">The sequence shown here is derived from an EMBL/GenBank/DDBJ whole genome shotgun (WGS) entry which is preliminary data.</text>
</comment>
<dbReference type="AlphaFoldDB" id="A0A9D1ILW2"/>
<dbReference type="CDD" id="cd02440">
    <property type="entry name" value="AdoMet_MTases"/>
    <property type="match status" value="1"/>
</dbReference>
<dbReference type="Gene3D" id="3.40.50.150">
    <property type="entry name" value="Vaccinia Virus protein VP39"/>
    <property type="match status" value="1"/>
</dbReference>
<dbReference type="EMBL" id="DVMS01000063">
    <property type="protein sequence ID" value="HIU38482.1"/>
    <property type="molecule type" value="Genomic_DNA"/>
</dbReference>
<dbReference type="SUPFAM" id="SSF53335">
    <property type="entry name" value="S-adenosyl-L-methionine-dependent methyltransferases"/>
    <property type="match status" value="1"/>
</dbReference>
<keyword evidence="3" id="KW-0808">Transferase</keyword>
<accession>A0A9D1ILW2</accession>
<organism evidence="3 4">
    <name type="scientific">Candidatus Limisoma intestinavium</name>
    <dbReference type="NCBI Taxonomy" id="2840856"/>
    <lineage>
        <taxon>Bacteria</taxon>
        <taxon>Pseudomonadati</taxon>
        <taxon>Bacteroidota</taxon>
        <taxon>Bacteroidia</taxon>
        <taxon>Bacteroidales</taxon>
        <taxon>Candidatus Limisoma</taxon>
    </lineage>
</organism>
<reference evidence="3" key="2">
    <citation type="journal article" date="2021" name="PeerJ">
        <title>Extensive microbial diversity within the chicken gut microbiome revealed by metagenomics and culture.</title>
        <authorList>
            <person name="Gilroy R."/>
            <person name="Ravi A."/>
            <person name="Getino M."/>
            <person name="Pursley I."/>
            <person name="Horton D.L."/>
            <person name="Alikhan N.F."/>
            <person name="Baker D."/>
            <person name="Gharbi K."/>
            <person name="Hall N."/>
            <person name="Watson M."/>
            <person name="Adriaenssens E.M."/>
            <person name="Foster-Nyarko E."/>
            <person name="Jarju S."/>
            <person name="Secka A."/>
            <person name="Antonio M."/>
            <person name="Oren A."/>
            <person name="Chaudhuri R.R."/>
            <person name="La Ragione R."/>
            <person name="Hildebrand F."/>
            <person name="Pallen M.J."/>
        </authorList>
    </citation>
    <scope>NUCLEOTIDE SEQUENCE</scope>
    <source>
        <strain evidence="3">17073</strain>
    </source>
</reference>
<protein>
    <submittedName>
        <fullName evidence="3">Class I SAM-dependent methyltransferase</fullName>
    </submittedName>
</protein>
<reference evidence="3" key="1">
    <citation type="submission" date="2020-10" db="EMBL/GenBank/DDBJ databases">
        <authorList>
            <person name="Gilroy R."/>
        </authorList>
    </citation>
    <scope>NUCLEOTIDE SEQUENCE</scope>
    <source>
        <strain evidence="3">17073</strain>
    </source>
</reference>
<evidence type="ECO:0000313" key="4">
    <source>
        <dbReference type="Proteomes" id="UP000824076"/>
    </source>
</evidence>
<dbReference type="Proteomes" id="UP000824076">
    <property type="component" value="Unassembled WGS sequence"/>
</dbReference>
<dbReference type="Gene3D" id="1.10.10.1110">
    <property type="entry name" value="Methyltransferase PG1098, N-terminal domain"/>
    <property type="match status" value="1"/>
</dbReference>
<dbReference type="GO" id="GO:0032259">
    <property type="term" value="P:methylation"/>
    <property type="evidence" value="ECO:0007669"/>
    <property type="project" value="UniProtKB-KW"/>
</dbReference>
<dbReference type="InterPro" id="IPR029063">
    <property type="entry name" value="SAM-dependent_MTases_sf"/>
</dbReference>